<feature type="domain" description="Amidohydrolase-related" evidence="3">
    <location>
        <begin position="52"/>
        <end position="430"/>
    </location>
</feature>
<dbReference type="EMBL" id="SNXY01000006">
    <property type="protein sequence ID" value="TDP86549.1"/>
    <property type="molecule type" value="Genomic_DNA"/>
</dbReference>
<dbReference type="InterPro" id="IPR011059">
    <property type="entry name" value="Metal-dep_hydrolase_composite"/>
</dbReference>
<evidence type="ECO:0000256" key="1">
    <source>
        <dbReference type="ARBA" id="ARBA00006745"/>
    </source>
</evidence>
<gene>
    <name evidence="4" type="ORF">EDD54_0428</name>
</gene>
<dbReference type="InterPro" id="IPR032466">
    <property type="entry name" value="Metal_Hydrolase"/>
</dbReference>
<dbReference type="Pfam" id="PF01979">
    <property type="entry name" value="Amidohydro_1"/>
    <property type="match status" value="1"/>
</dbReference>
<evidence type="ECO:0000259" key="3">
    <source>
        <dbReference type="Pfam" id="PF01979"/>
    </source>
</evidence>
<keyword evidence="5" id="KW-1185">Reference proteome</keyword>
<dbReference type="Gene3D" id="2.30.40.10">
    <property type="entry name" value="Urease, subunit C, domain 1"/>
    <property type="match status" value="1"/>
</dbReference>
<dbReference type="GO" id="GO:0016810">
    <property type="term" value="F:hydrolase activity, acting on carbon-nitrogen (but not peptide) bonds"/>
    <property type="evidence" value="ECO:0007669"/>
    <property type="project" value="InterPro"/>
</dbReference>
<dbReference type="Proteomes" id="UP000294547">
    <property type="component" value="Unassembled WGS sequence"/>
</dbReference>
<evidence type="ECO:0000256" key="2">
    <source>
        <dbReference type="ARBA" id="ARBA00022801"/>
    </source>
</evidence>
<dbReference type="Gene3D" id="3.20.20.140">
    <property type="entry name" value="Metal-dependent hydrolases"/>
    <property type="match status" value="1"/>
</dbReference>
<reference evidence="4 5" key="1">
    <citation type="submission" date="2019-03" db="EMBL/GenBank/DDBJ databases">
        <title>Genomic Encyclopedia of Type Strains, Phase IV (KMG-IV): sequencing the most valuable type-strain genomes for metagenomic binning, comparative biology and taxonomic classification.</title>
        <authorList>
            <person name="Goeker M."/>
        </authorList>
    </citation>
    <scope>NUCLEOTIDE SEQUENCE [LARGE SCALE GENOMIC DNA]</scope>
    <source>
        <strain evidence="4 5">DSM 102969</strain>
    </source>
</reference>
<dbReference type="PANTHER" id="PTHR43794:SF11">
    <property type="entry name" value="AMIDOHYDROLASE-RELATED DOMAIN-CONTAINING PROTEIN"/>
    <property type="match status" value="1"/>
</dbReference>
<sequence>MTRLAVTGGLVADPASGLLAARDLLVEGRRIVAVESPGTLDADTVLDARDRLVLPAFVNAHTHGHANLAKGVADRWTLEVSLTNAPWLGGARSPEEIYISTLLGAVDMLSKGCTACFDLVYEFPRPTVEGFMAVARAYADAGMRAVLAPMVADRSLFAAIPGLADALPPDLRAAVGRFDLGGADATLAALADIVAVRGDLPEGISLALAPTIPHHCSDPFLAATVKMAAANGLLVHMHVAESRLQAVAARRLWGVSPVRRLADRGVLSPRFVAAHAVWLDGDDFDLLAAHGCKVAHVPASNLRLGAGVAALRPMLERGIPVGLATDGANSSDALSMPQAIRLASAVSRIFDGPREDWLGAREVLTLATAGGADLLGLPAAGRIAPGADADLVFYDLGHVDFVPANDVLNQVVTAADGAAITDVMAGGRLVVRDGRPTTVDLAALRPRIAETVARLTRDLADARALAARLEPHVVAFAAGEAGFPLQVRRQLPATRRRPP</sequence>
<comment type="similarity">
    <text evidence="1">Belongs to the metallo-dependent hydrolases superfamily. ATZ/TRZ family.</text>
</comment>
<comment type="caution">
    <text evidence="4">The sequence shown here is derived from an EMBL/GenBank/DDBJ whole genome shotgun (WGS) entry which is preliminary data.</text>
</comment>
<dbReference type="InterPro" id="IPR050287">
    <property type="entry name" value="MTA/SAH_deaminase"/>
</dbReference>
<proteinExistence type="inferred from homology"/>
<evidence type="ECO:0000313" key="5">
    <source>
        <dbReference type="Proteomes" id="UP000294547"/>
    </source>
</evidence>
<dbReference type="SUPFAM" id="SSF51556">
    <property type="entry name" value="Metallo-dependent hydrolases"/>
    <property type="match status" value="1"/>
</dbReference>
<dbReference type="AlphaFoldDB" id="A0A4R6RJ29"/>
<accession>A0A4R6RJ29</accession>
<protein>
    <submittedName>
        <fullName evidence="4">Guanine deaminase</fullName>
    </submittedName>
</protein>
<evidence type="ECO:0000313" key="4">
    <source>
        <dbReference type="EMBL" id="TDP86549.1"/>
    </source>
</evidence>
<dbReference type="PANTHER" id="PTHR43794">
    <property type="entry name" value="AMINOHYDROLASE SSNA-RELATED"/>
    <property type="match status" value="1"/>
</dbReference>
<dbReference type="RefSeq" id="WP_166653424.1">
    <property type="nucleotide sequence ID" value="NZ_BSPM01000008.1"/>
</dbReference>
<dbReference type="SUPFAM" id="SSF51338">
    <property type="entry name" value="Composite domain of metallo-dependent hydrolases"/>
    <property type="match status" value="1"/>
</dbReference>
<organism evidence="4 5">
    <name type="scientific">Oharaeibacter diazotrophicus</name>
    <dbReference type="NCBI Taxonomy" id="1920512"/>
    <lineage>
        <taxon>Bacteria</taxon>
        <taxon>Pseudomonadati</taxon>
        <taxon>Pseudomonadota</taxon>
        <taxon>Alphaproteobacteria</taxon>
        <taxon>Hyphomicrobiales</taxon>
        <taxon>Pleomorphomonadaceae</taxon>
        <taxon>Oharaeibacter</taxon>
    </lineage>
</organism>
<keyword evidence="2" id="KW-0378">Hydrolase</keyword>
<name>A0A4R6RJ29_9HYPH</name>
<dbReference type="InterPro" id="IPR006680">
    <property type="entry name" value="Amidohydro-rel"/>
</dbReference>